<dbReference type="InterPro" id="IPR002514">
    <property type="entry name" value="Transposase_8"/>
</dbReference>
<evidence type="ECO:0000313" key="2">
    <source>
        <dbReference type="EMBL" id="CAB4577063.1"/>
    </source>
</evidence>
<name>A0A6J6ER80_9ZZZZ</name>
<sequence length="103" mass="11829">MSNSKKRRPGRPAKYPPEFQRDAVAMVLDEGRSIADVARSLMVNAGTLGNWVDRVRKERERGTGLDTDERAELVELRREAAQLRMERDLLKRSLAFWVKESTS</sequence>
<dbReference type="GO" id="GO:0004803">
    <property type="term" value="F:transposase activity"/>
    <property type="evidence" value="ECO:0007669"/>
    <property type="project" value="InterPro"/>
</dbReference>
<dbReference type="GO" id="GO:0003677">
    <property type="term" value="F:DNA binding"/>
    <property type="evidence" value="ECO:0007669"/>
    <property type="project" value="InterPro"/>
</dbReference>
<dbReference type="AlphaFoldDB" id="A0A6J6ER80"/>
<evidence type="ECO:0000256" key="1">
    <source>
        <dbReference type="SAM" id="Coils"/>
    </source>
</evidence>
<reference evidence="2" key="1">
    <citation type="submission" date="2020-05" db="EMBL/GenBank/DDBJ databases">
        <authorList>
            <person name="Chiriac C."/>
            <person name="Salcher M."/>
            <person name="Ghai R."/>
            <person name="Kavagutti S V."/>
        </authorList>
    </citation>
    <scope>NUCLEOTIDE SEQUENCE</scope>
</reference>
<dbReference type="GO" id="GO:0006313">
    <property type="term" value="P:DNA transposition"/>
    <property type="evidence" value="ECO:0007669"/>
    <property type="project" value="InterPro"/>
</dbReference>
<proteinExistence type="predicted"/>
<keyword evidence="1" id="KW-0175">Coiled coil</keyword>
<protein>
    <submittedName>
        <fullName evidence="2">Unannotated protein</fullName>
    </submittedName>
</protein>
<dbReference type="InterPro" id="IPR009057">
    <property type="entry name" value="Homeodomain-like_sf"/>
</dbReference>
<dbReference type="Gene3D" id="1.10.10.60">
    <property type="entry name" value="Homeodomain-like"/>
    <property type="match status" value="1"/>
</dbReference>
<accession>A0A6J6ER80</accession>
<feature type="coiled-coil region" evidence="1">
    <location>
        <begin position="66"/>
        <end position="93"/>
    </location>
</feature>
<organism evidence="2">
    <name type="scientific">freshwater metagenome</name>
    <dbReference type="NCBI Taxonomy" id="449393"/>
    <lineage>
        <taxon>unclassified sequences</taxon>
        <taxon>metagenomes</taxon>
        <taxon>ecological metagenomes</taxon>
    </lineage>
</organism>
<dbReference type="Pfam" id="PF01527">
    <property type="entry name" value="HTH_Tnp_1"/>
    <property type="match status" value="1"/>
</dbReference>
<dbReference type="SUPFAM" id="SSF46689">
    <property type="entry name" value="Homeodomain-like"/>
    <property type="match status" value="1"/>
</dbReference>
<dbReference type="EMBL" id="CAEZSR010000127">
    <property type="protein sequence ID" value="CAB4577063.1"/>
    <property type="molecule type" value="Genomic_DNA"/>
</dbReference>
<gene>
    <name evidence="2" type="ORF">UFOPK1493_02787</name>
</gene>